<name>A0A0W8F9F4_9ZZZZ</name>
<gene>
    <name evidence="1" type="ORF">ASZ90_012862</name>
</gene>
<proteinExistence type="predicted"/>
<evidence type="ECO:0000313" key="1">
    <source>
        <dbReference type="EMBL" id="KUG17466.1"/>
    </source>
</evidence>
<reference evidence="1" key="1">
    <citation type="journal article" date="2015" name="Proc. Natl. Acad. Sci. U.S.A.">
        <title>Networks of energetic and metabolic interactions define dynamics in microbial communities.</title>
        <authorList>
            <person name="Embree M."/>
            <person name="Liu J.K."/>
            <person name="Al-Bassam M.M."/>
            <person name="Zengler K."/>
        </authorList>
    </citation>
    <scope>NUCLEOTIDE SEQUENCE</scope>
</reference>
<dbReference type="EMBL" id="LNQE01001440">
    <property type="protein sequence ID" value="KUG17466.1"/>
    <property type="molecule type" value="Genomic_DNA"/>
</dbReference>
<accession>A0A0W8F9F4</accession>
<organism evidence="1">
    <name type="scientific">hydrocarbon metagenome</name>
    <dbReference type="NCBI Taxonomy" id="938273"/>
    <lineage>
        <taxon>unclassified sequences</taxon>
        <taxon>metagenomes</taxon>
        <taxon>ecological metagenomes</taxon>
    </lineage>
</organism>
<comment type="caution">
    <text evidence="1">The sequence shown here is derived from an EMBL/GenBank/DDBJ whole genome shotgun (WGS) entry which is preliminary data.</text>
</comment>
<protein>
    <submittedName>
        <fullName evidence="1">Uncharacterized protein</fullName>
    </submittedName>
</protein>
<sequence length="45" mass="4596">MAVMRQVSAEDIKAARRAAATKPTIAGERSPAIRDGIACSGVIVG</sequence>
<dbReference type="AlphaFoldDB" id="A0A0W8F9F4"/>